<evidence type="ECO:0000256" key="1">
    <source>
        <dbReference type="ARBA" id="ARBA00009743"/>
    </source>
</evidence>
<comment type="similarity">
    <text evidence="1 4">Belongs to the glycosyl hydrolase 27 family.</text>
</comment>
<dbReference type="Gene3D" id="3.20.20.70">
    <property type="entry name" value="Aldolase class I"/>
    <property type="match status" value="2"/>
</dbReference>
<dbReference type="PROSITE" id="PS00512">
    <property type="entry name" value="ALPHA_GALACTOSIDASE"/>
    <property type="match status" value="1"/>
</dbReference>
<dbReference type="CDD" id="cd14792">
    <property type="entry name" value="GH27"/>
    <property type="match status" value="1"/>
</dbReference>
<accession>A0AAN9Y981</accession>
<dbReference type="GO" id="GO:0005737">
    <property type="term" value="C:cytoplasm"/>
    <property type="evidence" value="ECO:0007669"/>
    <property type="project" value="TreeGrafter"/>
</dbReference>
<dbReference type="PANTHER" id="PTHR11452">
    <property type="entry name" value="ALPHA-GALACTOSIDASE/ALPHA-N-ACETYLGALACTOSAMINIDASE"/>
    <property type="match status" value="1"/>
</dbReference>
<comment type="subunit">
    <text evidence="4">Homodimer.</text>
</comment>
<keyword evidence="2 4" id="KW-0378">Hydrolase</keyword>
<comment type="caution">
    <text evidence="5">The sequence shown here is derived from an EMBL/GenBank/DDBJ whole genome shotgun (WGS) entry which is preliminary data.</text>
</comment>
<gene>
    <name evidence="5" type="ORF">V9T40_006079</name>
</gene>
<evidence type="ECO:0000313" key="6">
    <source>
        <dbReference type="Proteomes" id="UP001367676"/>
    </source>
</evidence>
<keyword evidence="3 4" id="KW-0326">Glycosidase</keyword>
<evidence type="ECO:0000256" key="4">
    <source>
        <dbReference type="RuleBase" id="RU361168"/>
    </source>
</evidence>
<dbReference type="GO" id="GO:0016139">
    <property type="term" value="P:glycoside catabolic process"/>
    <property type="evidence" value="ECO:0007669"/>
    <property type="project" value="TreeGrafter"/>
</dbReference>
<reference evidence="5 6" key="1">
    <citation type="submission" date="2024-03" db="EMBL/GenBank/DDBJ databases">
        <title>Adaptation during the transition from Ophiocordyceps entomopathogen to insect associate is accompanied by gene loss and intensified selection.</title>
        <authorList>
            <person name="Ward C.M."/>
            <person name="Onetto C.A."/>
            <person name="Borneman A.R."/>
        </authorList>
    </citation>
    <scope>NUCLEOTIDE SEQUENCE [LARGE SCALE GENOMIC DNA]</scope>
    <source>
        <strain evidence="5">AWRI1</strain>
        <tissue evidence="5">Single Adult Female</tissue>
    </source>
</reference>
<dbReference type="InterPro" id="IPR002241">
    <property type="entry name" value="Glyco_hydro_27"/>
</dbReference>
<organism evidence="5 6">
    <name type="scientific">Parthenolecanium corni</name>
    <dbReference type="NCBI Taxonomy" id="536013"/>
    <lineage>
        <taxon>Eukaryota</taxon>
        <taxon>Metazoa</taxon>
        <taxon>Ecdysozoa</taxon>
        <taxon>Arthropoda</taxon>
        <taxon>Hexapoda</taxon>
        <taxon>Insecta</taxon>
        <taxon>Pterygota</taxon>
        <taxon>Neoptera</taxon>
        <taxon>Paraneoptera</taxon>
        <taxon>Hemiptera</taxon>
        <taxon>Sternorrhyncha</taxon>
        <taxon>Coccoidea</taxon>
        <taxon>Coccidae</taxon>
        <taxon>Parthenolecanium</taxon>
    </lineage>
</organism>
<dbReference type="GO" id="GO:0004557">
    <property type="term" value="F:alpha-galactosidase activity"/>
    <property type="evidence" value="ECO:0007669"/>
    <property type="project" value="TreeGrafter"/>
</dbReference>
<evidence type="ECO:0000256" key="3">
    <source>
        <dbReference type="ARBA" id="ARBA00023295"/>
    </source>
</evidence>
<evidence type="ECO:0000313" key="5">
    <source>
        <dbReference type="EMBL" id="KAK7604893.1"/>
    </source>
</evidence>
<keyword evidence="6" id="KW-1185">Reference proteome</keyword>
<dbReference type="Pfam" id="PF16499">
    <property type="entry name" value="Melibiase_2"/>
    <property type="match status" value="2"/>
</dbReference>
<dbReference type="PANTHER" id="PTHR11452:SF75">
    <property type="entry name" value="ALPHA-GALACTOSIDASE MEL1"/>
    <property type="match status" value="1"/>
</dbReference>
<protein>
    <recommendedName>
        <fullName evidence="4">Alpha-galactosidase</fullName>
        <ecNumber evidence="4">3.2.1.-</ecNumber>
    </recommendedName>
</protein>
<dbReference type="EC" id="3.2.1.-" evidence="4"/>
<proteinExistence type="inferred from homology"/>
<dbReference type="EMBL" id="JBBCAQ010000003">
    <property type="protein sequence ID" value="KAK7604893.1"/>
    <property type="molecule type" value="Genomic_DNA"/>
</dbReference>
<dbReference type="InterPro" id="IPR013785">
    <property type="entry name" value="Aldolase_TIM"/>
</dbReference>
<sequence>MGWSSWHAYGCKSCTSISNTQCLTEGSIKDVVNTMSDDGFTKAGYEFIILDDGWQANDRNGVHLQPNSQRFPSGMIYLADFIHSKNMKLGLFSDLGPTSGCGLPGTAEHFIEDAETFAHWGVDYVKMSAYTAEALAMDEGDALANWSTLLGIMNKYAKLQNRLTEVVRENKGAWNDADLLVVGHRGVTLDQCRAQMAVWSIMPSPLIFSKHPRSLTAEQRALLKNEAVIKVNQDELGLPGERFAQEAPSQREITAHLPLKATAVIVITSVDG</sequence>
<dbReference type="SUPFAM" id="SSF51445">
    <property type="entry name" value="(Trans)glycosidases"/>
    <property type="match status" value="1"/>
</dbReference>
<dbReference type="PRINTS" id="PR00740">
    <property type="entry name" value="GLHYDRLASE27"/>
</dbReference>
<dbReference type="InterPro" id="IPR000111">
    <property type="entry name" value="Glyco_hydro_27/36_CS"/>
</dbReference>
<dbReference type="Proteomes" id="UP001367676">
    <property type="component" value="Unassembled WGS sequence"/>
</dbReference>
<dbReference type="GO" id="GO:0009311">
    <property type="term" value="P:oligosaccharide metabolic process"/>
    <property type="evidence" value="ECO:0007669"/>
    <property type="project" value="TreeGrafter"/>
</dbReference>
<dbReference type="InterPro" id="IPR017853">
    <property type="entry name" value="GH"/>
</dbReference>
<keyword evidence="4" id="KW-1015">Disulfide bond</keyword>
<name>A0AAN9Y981_9HEMI</name>
<evidence type="ECO:0000256" key="2">
    <source>
        <dbReference type="ARBA" id="ARBA00022801"/>
    </source>
</evidence>
<dbReference type="AlphaFoldDB" id="A0AAN9Y981"/>